<feature type="transmembrane region" description="Helical" evidence="7">
    <location>
        <begin position="158"/>
        <end position="181"/>
    </location>
</feature>
<evidence type="ECO:0000313" key="10">
    <source>
        <dbReference type="Proteomes" id="UP001295794"/>
    </source>
</evidence>
<comment type="caution">
    <text evidence="9">The sequence shown here is derived from an EMBL/GenBank/DDBJ whole genome shotgun (WGS) entry which is preliminary data.</text>
</comment>
<dbReference type="NCBIfam" id="NF003269">
    <property type="entry name" value="PRK04243.1"/>
    <property type="match status" value="1"/>
</dbReference>
<dbReference type="GO" id="GO:0022625">
    <property type="term" value="C:cytosolic large ribosomal subunit"/>
    <property type="evidence" value="ECO:0007669"/>
    <property type="project" value="TreeGrafter"/>
</dbReference>
<keyword evidence="3 5" id="KW-0689">Ribosomal protein</keyword>
<dbReference type="PANTHER" id="PTHR11847:SF4">
    <property type="entry name" value="LARGE RIBOSOMAL SUBUNIT PROTEIN EL15"/>
    <property type="match status" value="1"/>
</dbReference>
<dbReference type="GO" id="GO:0022857">
    <property type="term" value="F:transmembrane transporter activity"/>
    <property type="evidence" value="ECO:0007669"/>
    <property type="project" value="InterPro"/>
</dbReference>
<evidence type="ECO:0000256" key="4">
    <source>
        <dbReference type="ARBA" id="ARBA00023274"/>
    </source>
</evidence>
<feature type="transmembrane region" description="Helical" evidence="7">
    <location>
        <begin position="440"/>
        <end position="458"/>
    </location>
</feature>
<keyword evidence="10" id="KW-1185">Reference proteome</keyword>
<dbReference type="Pfam" id="PF00827">
    <property type="entry name" value="Ribosomal_L15e"/>
    <property type="match status" value="1"/>
</dbReference>
<evidence type="ECO:0000256" key="7">
    <source>
        <dbReference type="SAM" id="Phobius"/>
    </source>
</evidence>
<feature type="transmembrane region" description="Helical" evidence="7">
    <location>
        <begin position="120"/>
        <end position="138"/>
    </location>
</feature>
<dbReference type="InterPro" id="IPR000439">
    <property type="entry name" value="Ribosomal_eL15"/>
</dbReference>
<accession>A0AAD2HRA6</accession>
<dbReference type="GO" id="GO:0004553">
    <property type="term" value="F:hydrolase activity, hydrolyzing O-glycosyl compounds"/>
    <property type="evidence" value="ECO:0007669"/>
    <property type="project" value="InterPro"/>
</dbReference>
<dbReference type="InterPro" id="IPR020925">
    <property type="entry name" value="Ribosomal_eL15_CS"/>
</dbReference>
<dbReference type="GO" id="GO:0003735">
    <property type="term" value="F:structural constituent of ribosome"/>
    <property type="evidence" value="ECO:0007669"/>
    <property type="project" value="InterPro"/>
</dbReference>
<feature type="transmembrane region" description="Helical" evidence="7">
    <location>
        <begin position="193"/>
        <end position="212"/>
    </location>
</feature>
<evidence type="ECO:0000256" key="5">
    <source>
        <dbReference type="RuleBase" id="RU000663"/>
    </source>
</evidence>
<feature type="domain" description="GH16" evidence="8">
    <location>
        <begin position="768"/>
        <end position="1036"/>
    </location>
</feature>
<dbReference type="PROSITE" id="PS51762">
    <property type="entry name" value="GH16_2"/>
    <property type="match status" value="1"/>
</dbReference>
<dbReference type="PROSITE" id="PS01194">
    <property type="entry name" value="RIBOSOMAL_L15E"/>
    <property type="match status" value="1"/>
</dbReference>
<dbReference type="GO" id="GO:0005975">
    <property type="term" value="P:carbohydrate metabolic process"/>
    <property type="evidence" value="ECO:0007669"/>
    <property type="project" value="InterPro"/>
</dbReference>
<dbReference type="AlphaFoldDB" id="A0AAD2HRA6"/>
<dbReference type="Pfam" id="PF26113">
    <property type="entry name" value="GH16_XgeA"/>
    <property type="match status" value="1"/>
</dbReference>
<gene>
    <name evidence="9" type="ORF">MYCIT1_LOCUS31033</name>
</gene>
<feature type="transmembrane region" description="Helical" evidence="7">
    <location>
        <begin position="398"/>
        <end position="420"/>
    </location>
</feature>
<dbReference type="Pfam" id="PF07690">
    <property type="entry name" value="MFS_1"/>
    <property type="match status" value="1"/>
</dbReference>
<dbReference type="InterPro" id="IPR036259">
    <property type="entry name" value="MFS_trans_sf"/>
</dbReference>
<dbReference type="InterPro" id="IPR012678">
    <property type="entry name" value="Ribosomal_uL23/eL15/eS24_sf"/>
</dbReference>
<keyword evidence="7" id="KW-0472">Membrane</keyword>
<dbReference type="GO" id="GO:0003723">
    <property type="term" value="F:RNA binding"/>
    <property type="evidence" value="ECO:0007669"/>
    <property type="project" value="TreeGrafter"/>
</dbReference>
<dbReference type="SUPFAM" id="SSF103473">
    <property type="entry name" value="MFS general substrate transporter"/>
    <property type="match status" value="1"/>
</dbReference>
<dbReference type="FunFam" id="3.40.1120.10:FF:000001">
    <property type="entry name" value="Ribosomal protein L15"/>
    <property type="match status" value="1"/>
</dbReference>
<dbReference type="SMART" id="SM01384">
    <property type="entry name" value="Ribosomal_L15e"/>
    <property type="match status" value="1"/>
</dbReference>
<proteinExistence type="inferred from homology"/>
<dbReference type="GO" id="GO:0016020">
    <property type="term" value="C:membrane"/>
    <property type="evidence" value="ECO:0007669"/>
    <property type="project" value="UniProtKB-SubCell"/>
</dbReference>
<evidence type="ECO:0000256" key="2">
    <source>
        <dbReference type="ARBA" id="ARBA00006857"/>
    </source>
</evidence>
<reference evidence="9" key="1">
    <citation type="submission" date="2023-11" db="EMBL/GenBank/DDBJ databases">
        <authorList>
            <person name="De Vega J J."/>
            <person name="De Vega J J."/>
        </authorList>
    </citation>
    <scope>NUCLEOTIDE SEQUENCE</scope>
</reference>
<feature type="transmembrane region" description="Helical" evidence="7">
    <location>
        <begin position="269"/>
        <end position="289"/>
    </location>
</feature>
<sequence length="1094" mass="121128">MSMLRVSQASEHRRSSCDELLATDGQPDLLEFTSDDDSEMTSATINRTSLHQREETPVPARPSLLRVRRREFRASLVRVIALFCACWFSVGSHYTTYVLGPLKSRISRDLGTALLLLGDLANNVKLMTAGIFIFGLGVKPLAVVQETIIARFFKSHGLGVSMAFGLVAGKSASFISARTSYPLVERFGPHAPFYVATFLTAVSVCVNLIYIASSRWLIDEGGAELEAADINEEARRRAATNITEAQALEKVAAKRRVHLQDMFKLNDVFWAYIAVNIFTGMIWSPFTHLSANIIEVRYKMSEKDAANTASYVLVGSVFLYPICGFVVDRFKRKPIVIMLLLLSSFMTLCAYTWLVLPPGLTKTAKPAIAAFGFGHGFAPLLLVLIVPKIVPAKFISTALGAHKSLEQSGATILQTLAGFIMDKDKRDRPDGSSTQGILNVFWSLNVFQLLSIMGVAWLQYQRRARPARTTRNETTPSNDPTQPLLQAAASPRRYSTSSSRSGVLPFEEGSLSSGEQKRGKVFAVSSAGFIFCAWALFLSAAWIKLGAKKVSIPQLFLKIVKTRMGAYKYIGELYKKKQSDVLRFLLRVRCWEYRQLNVIHRASRPSRPDKARRLGYKAKQGYVVYRIRVRRGNRKKPVPKGATYGKPVRQGVNHLKYQRGLRSTAEERVGRRCGNLRVLNSYWVNQDGVYKYYEVILVDPQHKAIRKDARINWIANPVHKHRESRGLTSIGKQPAYAFPDTRSYSGWGWGNLWARSSSHELATASNGSTFIWLPKDDYSGKTFFDGFSFYTDSDPTHGTVNYVNSSYAFNNSLVYVADNGTVFMKGDDTTWLPEGQNRSSVRISSIAQYNTGLFILDLNRAPWGCGVWPAFLGGGQWPYTGEIDVIEGVHDNEHNQVTWHTGPNCTLAVETNYTGSNVLAANGSPITDCDGTLPGNAGCGIIEWSKASYGPYFEAQGGGIFAMKWDEEGIAVYSFYRSAIPGDILAGSPNPANWGPPVAALAPASCDPITNFVNHSIIFDITFCGDWAGNSYATSGCPGSCTTRLMDPTNFVNASWSINSLKVYSKAAINGGFLRQLQLPSDYLPRTYFYSSSA</sequence>
<comment type="similarity">
    <text evidence="2 5">Belongs to the eukaryotic ribosomal protein eL15 family.</text>
</comment>
<evidence type="ECO:0000313" key="9">
    <source>
        <dbReference type="EMBL" id="CAK5280537.1"/>
    </source>
</evidence>
<dbReference type="SUPFAM" id="SSF49899">
    <property type="entry name" value="Concanavalin A-like lectins/glucanases"/>
    <property type="match status" value="1"/>
</dbReference>
<keyword evidence="7" id="KW-0812">Transmembrane</keyword>
<dbReference type="Gene3D" id="1.20.1250.20">
    <property type="entry name" value="MFS general substrate transporter like domains"/>
    <property type="match status" value="1"/>
</dbReference>
<dbReference type="GO" id="GO:0002181">
    <property type="term" value="P:cytoplasmic translation"/>
    <property type="evidence" value="ECO:0007669"/>
    <property type="project" value="TreeGrafter"/>
</dbReference>
<organism evidence="9 10">
    <name type="scientific">Mycena citricolor</name>
    <dbReference type="NCBI Taxonomy" id="2018698"/>
    <lineage>
        <taxon>Eukaryota</taxon>
        <taxon>Fungi</taxon>
        <taxon>Dikarya</taxon>
        <taxon>Basidiomycota</taxon>
        <taxon>Agaricomycotina</taxon>
        <taxon>Agaricomycetes</taxon>
        <taxon>Agaricomycetidae</taxon>
        <taxon>Agaricales</taxon>
        <taxon>Marasmiineae</taxon>
        <taxon>Mycenaceae</taxon>
        <taxon>Mycena</taxon>
    </lineage>
</organism>
<feature type="transmembrane region" description="Helical" evidence="7">
    <location>
        <begin position="309"/>
        <end position="327"/>
    </location>
</feature>
<keyword evidence="4 5" id="KW-0687">Ribonucleoprotein</keyword>
<evidence type="ECO:0000256" key="6">
    <source>
        <dbReference type="SAM" id="MobiDB-lite"/>
    </source>
</evidence>
<feature type="transmembrane region" description="Helical" evidence="7">
    <location>
        <begin position="368"/>
        <end position="386"/>
    </location>
</feature>
<evidence type="ECO:0000256" key="3">
    <source>
        <dbReference type="ARBA" id="ARBA00022980"/>
    </source>
</evidence>
<evidence type="ECO:0000256" key="1">
    <source>
        <dbReference type="ARBA" id="ARBA00004141"/>
    </source>
</evidence>
<feature type="compositionally biased region" description="Polar residues" evidence="6">
    <location>
        <begin position="472"/>
        <end position="484"/>
    </location>
</feature>
<dbReference type="InterPro" id="IPR013320">
    <property type="entry name" value="ConA-like_dom_sf"/>
</dbReference>
<keyword evidence="7" id="KW-1133">Transmembrane helix</keyword>
<feature type="region of interest" description="Disordered" evidence="6">
    <location>
        <begin position="466"/>
        <end position="512"/>
    </location>
</feature>
<comment type="subcellular location">
    <subcellularLocation>
        <location evidence="1">Membrane</location>
        <topology evidence="1">Multi-pass membrane protein</topology>
    </subcellularLocation>
</comment>
<dbReference type="InterPro" id="IPR024794">
    <property type="entry name" value="Rbsml_eL15_core_dom_sf"/>
</dbReference>
<feature type="transmembrane region" description="Helical" evidence="7">
    <location>
        <begin position="521"/>
        <end position="543"/>
    </location>
</feature>
<feature type="transmembrane region" description="Helical" evidence="7">
    <location>
        <begin position="334"/>
        <end position="356"/>
    </location>
</feature>
<name>A0AAD2HRA6_9AGAR</name>
<protein>
    <recommendedName>
        <fullName evidence="5">Ribosomal protein L15</fullName>
    </recommendedName>
</protein>
<dbReference type="SUPFAM" id="SSF54189">
    <property type="entry name" value="Ribosomal proteins S24e, L23 and L15e"/>
    <property type="match status" value="1"/>
</dbReference>
<feature type="transmembrane region" description="Helical" evidence="7">
    <location>
        <begin position="76"/>
        <end position="100"/>
    </location>
</feature>
<dbReference type="PANTHER" id="PTHR11847">
    <property type="entry name" value="RIBOSOMAL PROTEIN L15"/>
    <property type="match status" value="1"/>
</dbReference>
<dbReference type="Gene3D" id="2.60.120.200">
    <property type="match status" value="1"/>
</dbReference>
<dbReference type="InterPro" id="IPR000757">
    <property type="entry name" value="Beta-glucanase-like"/>
</dbReference>
<dbReference type="InterPro" id="IPR011701">
    <property type="entry name" value="MFS"/>
</dbReference>
<dbReference type="Proteomes" id="UP001295794">
    <property type="component" value="Unassembled WGS sequence"/>
</dbReference>
<dbReference type="CDD" id="cd02181">
    <property type="entry name" value="GH16_fungal_Lam16A_glucanase"/>
    <property type="match status" value="1"/>
</dbReference>
<feature type="compositionally biased region" description="Low complexity" evidence="6">
    <location>
        <begin position="487"/>
        <end position="501"/>
    </location>
</feature>
<evidence type="ECO:0000259" key="8">
    <source>
        <dbReference type="PROSITE" id="PS51762"/>
    </source>
</evidence>
<dbReference type="Gene3D" id="3.40.1120.10">
    <property type="entry name" value="Ribosomal protein l15e"/>
    <property type="match status" value="1"/>
</dbReference>
<dbReference type="EMBL" id="CAVNYO010000440">
    <property type="protein sequence ID" value="CAK5280537.1"/>
    <property type="molecule type" value="Genomic_DNA"/>
</dbReference>